<dbReference type="NCBIfam" id="NF004612">
    <property type="entry name" value="PRK05943.1"/>
    <property type="match status" value="1"/>
</dbReference>
<proteinExistence type="inferred from homology"/>
<dbReference type="FunFam" id="2.40.240.10:FF:000002">
    <property type="entry name" value="50S ribosomal protein L25"/>
    <property type="match status" value="1"/>
</dbReference>
<dbReference type="PANTHER" id="PTHR33284:SF1">
    <property type="entry name" value="RIBOSOMAL PROTEIN L25_GLN-TRNA SYNTHETASE, ANTI-CODON-BINDING DOMAIN-CONTAINING PROTEIN"/>
    <property type="match status" value="1"/>
</dbReference>
<comment type="function">
    <text evidence="1">This is one of the proteins that binds to the 5S RNA in the ribosome where it forms part of the central protuberance.</text>
</comment>
<dbReference type="CDD" id="cd00495">
    <property type="entry name" value="Ribosomal_L25_TL5_CTC"/>
    <property type="match status" value="1"/>
</dbReference>
<dbReference type="InterPro" id="IPR029751">
    <property type="entry name" value="Ribosomal_L25_dom"/>
</dbReference>
<reference evidence="3" key="1">
    <citation type="submission" date="2016-06" db="EMBL/GenBank/DDBJ databases">
        <authorList>
            <person name="Chen W."/>
            <person name="Hasegawa D.K."/>
        </authorList>
    </citation>
    <scope>NUCLEOTIDE SEQUENCE [LARGE SCALE GENOMIC DNA]</scope>
    <source>
        <strain evidence="3">MEAM1</strain>
    </source>
</reference>
<dbReference type="EMBL" id="CP016303">
    <property type="protein sequence ID" value="ASX26434.1"/>
    <property type="molecule type" value="Genomic_DNA"/>
</dbReference>
<name>A0A249DY14_9ENTR</name>
<dbReference type="PANTHER" id="PTHR33284">
    <property type="entry name" value="RIBOSOMAL PROTEIN L25/GLN-TRNA SYNTHETASE, ANTI-CODON-BINDING DOMAIN-CONTAINING PROTEIN"/>
    <property type="match status" value="1"/>
</dbReference>
<dbReference type="GO" id="GO:0003735">
    <property type="term" value="F:structural constituent of ribosome"/>
    <property type="evidence" value="ECO:0007669"/>
    <property type="project" value="InterPro"/>
</dbReference>
<evidence type="ECO:0000313" key="2">
    <source>
        <dbReference type="EMBL" id="ASX26434.1"/>
    </source>
</evidence>
<comment type="similarity">
    <text evidence="1">Belongs to the bacterial ribosomal protein bL25 family.</text>
</comment>
<dbReference type="HAMAP" id="MF_01336">
    <property type="entry name" value="Ribosomal_bL25"/>
    <property type="match status" value="1"/>
</dbReference>
<keyword evidence="1" id="KW-0694">RNA-binding</keyword>
<dbReference type="OrthoDB" id="9806411at2"/>
<reference evidence="2 3" key="2">
    <citation type="submission" date="2017-09" db="EMBL/GenBank/DDBJ databases">
        <title>The genome of whitefly Bemisia tabaci, a global crop pest, provides novel insights into virus transmission, host adaptation and insecticide resistance.</title>
        <authorList>
            <person name="Kaur N."/>
            <person name="Kliot A."/>
            <person name="Pinheiro P.V."/>
            <person name="Luan J."/>
            <person name="Zheng Y."/>
            <person name="Liu W."/>
            <person name="Sun H."/>
            <person name="Yang X."/>
            <person name="Xu Y."/>
            <person name="Luo Y."/>
            <person name="Kruse A."/>
            <person name="Fisher T.W."/>
            <person name="Nelson D.R."/>
            <person name="Elimelech M."/>
            <person name="MacCoss M."/>
            <person name="Johnson R."/>
            <person name="Cohen E."/>
            <person name="Hunter W.B."/>
            <person name="Brown J.K."/>
            <person name="Jander G."/>
            <person name="Cilia M."/>
            <person name="Douglas A.E."/>
            <person name="Ghanim M."/>
            <person name="Simmons A.M."/>
            <person name="Wintermantel W.M."/>
            <person name="Ling K.-S."/>
            <person name="Fei Z."/>
        </authorList>
    </citation>
    <scope>NUCLEOTIDE SEQUENCE [LARGE SCALE GENOMIC DNA]</scope>
    <source>
        <strain evidence="2 3">MEAM1</strain>
    </source>
</reference>
<dbReference type="AlphaFoldDB" id="A0A249DY14"/>
<evidence type="ECO:0000313" key="3">
    <source>
        <dbReference type="Proteomes" id="UP000216438"/>
    </source>
</evidence>
<accession>A0A249DY14</accession>
<protein>
    <recommendedName>
        <fullName evidence="1">Large ribosomal subunit protein bL25</fullName>
    </recommendedName>
</protein>
<dbReference type="InterPro" id="IPR020055">
    <property type="entry name" value="Ribosomal_bL25_short"/>
</dbReference>
<sequence length="99" mass="11184">MIVINAKLRQKEEKGTAASRRFRKAGLFPATVYGGSLPPVSIVLDHDVVKNLEANPAFYNEILTLEVGEEKTKVKIQAIQRHPFKPKLTHMDFIRANEI</sequence>
<dbReference type="GO" id="GO:0006412">
    <property type="term" value="P:translation"/>
    <property type="evidence" value="ECO:0007669"/>
    <property type="project" value="UniProtKB-UniRule"/>
</dbReference>
<dbReference type="InterPro" id="IPR020056">
    <property type="entry name" value="Rbsml_bL25/Gln-tRNA_synth_N"/>
</dbReference>
<dbReference type="Pfam" id="PF01386">
    <property type="entry name" value="Ribosomal_L25p"/>
    <property type="match status" value="1"/>
</dbReference>
<dbReference type="GO" id="GO:0022625">
    <property type="term" value="C:cytosolic large ribosomal subunit"/>
    <property type="evidence" value="ECO:0007669"/>
    <property type="project" value="TreeGrafter"/>
</dbReference>
<keyword evidence="1 2" id="KW-0689">Ribosomal protein</keyword>
<dbReference type="RefSeq" id="WP_016857493.1">
    <property type="nucleotide sequence ID" value="NZ_CP016303.1"/>
</dbReference>
<dbReference type="GO" id="GO:0008097">
    <property type="term" value="F:5S rRNA binding"/>
    <property type="evidence" value="ECO:0007669"/>
    <property type="project" value="InterPro"/>
</dbReference>
<gene>
    <name evidence="1" type="primary">rplY</name>
    <name evidence="2" type="ORF">BA171_05015</name>
</gene>
<dbReference type="InterPro" id="IPR020930">
    <property type="entry name" value="Ribosomal_uL5_bac-type"/>
</dbReference>
<dbReference type="Proteomes" id="UP000216438">
    <property type="component" value="Chromosome"/>
</dbReference>
<dbReference type="InterPro" id="IPR011035">
    <property type="entry name" value="Ribosomal_bL25/Gln-tRNA_synth"/>
</dbReference>
<organism evidence="2 3">
    <name type="scientific">Candidatus Hamiltonella defensa</name>
    <name type="common">Bemisia tabaci</name>
    <dbReference type="NCBI Taxonomy" id="672795"/>
    <lineage>
        <taxon>Bacteria</taxon>
        <taxon>Pseudomonadati</taxon>
        <taxon>Pseudomonadota</taxon>
        <taxon>Gammaproteobacteria</taxon>
        <taxon>Enterobacterales</taxon>
        <taxon>Enterobacteriaceae</taxon>
        <taxon>aphid secondary symbionts</taxon>
        <taxon>Candidatus Williamhamiltonella</taxon>
    </lineage>
</organism>
<dbReference type="SUPFAM" id="SSF50715">
    <property type="entry name" value="Ribosomal protein L25-like"/>
    <property type="match status" value="1"/>
</dbReference>
<keyword evidence="1" id="KW-0699">rRNA-binding</keyword>
<evidence type="ECO:0000256" key="1">
    <source>
        <dbReference type="HAMAP-Rule" id="MF_01336"/>
    </source>
</evidence>
<comment type="subunit">
    <text evidence="1">Part of the 50S ribosomal subunit; part of the 5S rRNA/L5/L18/L25 subcomplex. Contacts the 5S rRNA. Binds to the 5S rRNA independently of L5 and L18.</text>
</comment>
<keyword evidence="1" id="KW-0687">Ribonucleoprotein</keyword>
<dbReference type="Gene3D" id="2.40.240.10">
    <property type="entry name" value="Ribosomal Protein L25, Chain P"/>
    <property type="match status" value="1"/>
</dbReference>